<evidence type="ECO:0000256" key="3">
    <source>
        <dbReference type="ARBA" id="ARBA00014723"/>
    </source>
</evidence>
<protein>
    <recommendedName>
        <fullName evidence="3">ATP synthase subunit 5, mitochondrial</fullName>
    </recommendedName>
</protein>
<gene>
    <name evidence="9" type="ORF">V565_081610</name>
</gene>
<keyword evidence="4" id="KW-0813">Transport</keyword>
<name>A0A074RTZ1_9AGAM</name>
<dbReference type="OrthoDB" id="1262810at2759"/>
<evidence type="ECO:0000313" key="10">
    <source>
        <dbReference type="Proteomes" id="UP000027456"/>
    </source>
</evidence>
<keyword evidence="5" id="KW-0375">Hydrogen ion transport</keyword>
<dbReference type="PRINTS" id="PR00125">
    <property type="entry name" value="ATPASEDELTA"/>
</dbReference>
<dbReference type="HAMAP" id="MF_01416">
    <property type="entry name" value="ATP_synth_delta_bact"/>
    <property type="match status" value="1"/>
</dbReference>
<sequence length="212" mass="22354">MLAARRVAAAAARVPAQQQRNASLIATKYAQALFGAASKNAQTLNKVQSELTSISNGLREIPTLSAFVSNPTLSAADRKSGLEAIYTSAAPKGSKEPVTPITKNLFEVLSENGRLGETSHVIASFNELVSKHKGELEVVVTSATPLEKNVLSKLETTLKSSQAASQAKSVRVTNKVNPSILGGLLVDFGDKTIDLSVSSKVNKLNALLQQSV</sequence>
<evidence type="ECO:0000256" key="5">
    <source>
        <dbReference type="ARBA" id="ARBA00022781"/>
    </source>
</evidence>
<dbReference type="InterPro" id="IPR000711">
    <property type="entry name" value="ATPase_OSCP/dsu"/>
</dbReference>
<evidence type="ECO:0000256" key="7">
    <source>
        <dbReference type="ARBA" id="ARBA00023136"/>
    </source>
</evidence>
<dbReference type="STRING" id="1423351.A0A074RTZ1"/>
<comment type="similarity">
    <text evidence="2">Belongs to the ATPase delta chain family.</text>
</comment>
<evidence type="ECO:0000256" key="8">
    <source>
        <dbReference type="ARBA" id="ARBA00023310"/>
    </source>
</evidence>
<dbReference type="GO" id="GO:0046933">
    <property type="term" value="F:proton-transporting ATP synthase activity, rotational mechanism"/>
    <property type="evidence" value="ECO:0007669"/>
    <property type="project" value="InterPro"/>
</dbReference>
<dbReference type="Pfam" id="PF00213">
    <property type="entry name" value="OSCP"/>
    <property type="match status" value="1"/>
</dbReference>
<organism evidence="9 10">
    <name type="scientific">Rhizoctonia solani 123E</name>
    <dbReference type="NCBI Taxonomy" id="1423351"/>
    <lineage>
        <taxon>Eukaryota</taxon>
        <taxon>Fungi</taxon>
        <taxon>Dikarya</taxon>
        <taxon>Basidiomycota</taxon>
        <taxon>Agaricomycotina</taxon>
        <taxon>Agaricomycetes</taxon>
        <taxon>Cantharellales</taxon>
        <taxon>Ceratobasidiaceae</taxon>
        <taxon>Rhizoctonia</taxon>
    </lineage>
</organism>
<evidence type="ECO:0000256" key="4">
    <source>
        <dbReference type="ARBA" id="ARBA00022448"/>
    </source>
</evidence>
<keyword evidence="10" id="KW-1185">Reference proteome</keyword>
<dbReference type="InterPro" id="IPR026015">
    <property type="entry name" value="ATP_synth_OSCP/delta_N_sf"/>
</dbReference>
<evidence type="ECO:0000256" key="1">
    <source>
        <dbReference type="ARBA" id="ARBA00004370"/>
    </source>
</evidence>
<dbReference type="EMBL" id="AZST01000261">
    <property type="protein sequence ID" value="KEP50354.1"/>
    <property type="molecule type" value="Genomic_DNA"/>
</dbReference>
<dbReference type="PANTHER" id="PTHR11910">
    <property type="entry name" value="ATP SYNTHASE DELTA CHAIN"/>
    <property type="match status" value="1"/>
</dbReference>
<evidence type="ECO:0000313" key="9">
    <source>
        <dbReference type="EMBL" id="KEP50354.1"/>
    </source>
</evidence>
<evidence type="ECO:0000256" key="6">
    <source>
        <dbReference type="ARBA" id="ARBA00023065"/>
    </source>
</evidence>
<dbReference type="NCBIfam" id="TIGR01145">
    <property type="entry name" value="ATP_synt_delta"/>
    <property type="match status" value="1"/>
</dbReference>
<reference evidence="9 10" key="1">
    <citation type="submission" date="2013-12" db="EMBL/GenBank/DDBJ databases">
        <authorList>
            <person name="Cubeta M."/>
            <person name="Pakala S."/>
            <person name="Fedorova N."/>
            <person name="Thomas E."/>
            <person name="Dean R."/>
            <person name="Jabaji S."/>
            <person name="Neate S."/>
            <person name="Toda T."/>
            <person name="Tavantzis S."/>
            <person name="Vilgalys R."/>
            <person name="Bharathan N."/>
            <person name="Pakala S."/>
            <person name="Losada L.S."/>
            <person name="Zafar N."/>
            <person name="Nierman W."/>
        </authorList>
    </citation>
    <scope>NUCLEOTIDE SEQUENCE [LARGE SCALE GENOMIC DNA]</scope>
    <source>
        <strain evidence="9 10">123E</strain>
    </source>
</reference>
<dbReference type="AlphaFoldDB" id="A0A074RTZ1"/>
<keyword evidence="6" id="KW-0406">Ion transport</keyword>
<proteinExistence type="inferred from homology"/>
<keyword evidence="7" id="KW-0472">Membrane</keyword>
<dbReference type="Gene3D" id="1.10.520.20">
    <property type="entry name" value="N-terminal domain of the delta subunit of the F1F0-ATP synthase"/>
    <property type="match status" value="1"/>
</dbReference>
<accession>A0A074RTZ1</accession>
<dbReference type="SUPFAM" id="SSF47928">
    <property type="entry name" value="N-terminal domain of the delta subunit of the F1F0-ATP synthase"/>
    <property type="match status" value="1"/>
</dbReference>
<dbReference type="HOGENOM" id="CLU_085114_0_0_1"/>
<dbReference type="GO" id="GO:0016020">
    <property type="term" value="C:membrane"/>
    <property type="evidence" value="ECO:0007669"/>
    <property type="project" value="UniProtKB-SubCell"/>
</dbReference>
<comment type="caution">
    <text evidence="9">The sequence shown here is derived from an EMBL/GenBank/DDBJ whole genome shotgun (WGS) entry which is preliminary data.</text>
</comment>
<dbReference type="Proteomes" id="UP000027456">
    <property type="component" value="Unassembled WGS sequence"/>
</dbReference>
<comment type="subcellular location">
    <subcellularLocation>
        <location evidence="1">Membrane</location>
    </subcellularLocation>
</comment>
<keyword evidence="8" id="KW-0066">ATP synthesis</keyword>
<evidence type="ECO:0000256" key="2">
    <source>
        <dbReference type="ARBA" id="ARBA00007046"/>
    </source>
</evidence>